<dbReference type="RefSeq" id="WP_377983921.1">
    <property type="nucleotide sequence ID" value="NZ_JBBKXZ010000004.1"/>
</dbReference>
<dbReference type="PANTHER" id="PTHR33639">
    <property type="entry name" value="THIOL-DISULFIDE OXIDOREDUCTASE DCC"/>
    <property type="match status" value="1"/>
</dbReference>
<dbReference type="Pfam" id="PF04134">
    <property type="entry name" value="DCC1-like"/>
    <property type="match status" value="1"/>
</dbReference>
<keyword evidence="2" id="KW-1185">Reference proteome</keyword>
<proteinExistence type="predicted"/>
<evidence type="ECO:0000313" key="2">
    <source>
        <dbReference type="Proteomes" id="UP001598138"/>
    </source>
</evidence>
<name>A0ABW6DDS6_9BACT</name>
<reference evidence="1 2" key="1">
    <citation type="submission" date="2024-03" db="EMBL/GenBank/DDBJ databases">
        <title>Aquirufa genome sequencing.</title>
        <authorList>
            <person name="Pitt A."/>
            <person name="Hahn M.W."/>
        </authorList>
    </citation>
    <scope>NUCLEOTIDE SEQUENCE [LARGE SCALE GENOMIC DNA]</scope>
    <source>
        <strain evidence="1 2">OSTEICH-129V</strain>
    </source>
</reference>
<dbReference type="PANTHER" id="PTHR33639:SF2">
    <property type="entry name" value="DUF393 DOMAIN-CONTAINING PROTEIN"/>
    <property type="match status" value="1"/>
</dbReference>
<sequence length="126" mass="14492">MGRVNSLVVFIDGDCGFCQWASGILRRISAEDLAIYAQSTDLCRSYQEKIPDARWSLATVQVISDGRLYIKSAAISEVLKHAKWPFLPLRVLFVLPERLLDWMYDFVAKHRYFFNGKNACQINSQE</sequence>
<accession>A0ABW6DDS6</accession>
<protein>
    <submittedName>
        <fullName evidence="1">DCC1-like thiol-disulfide oxidoreductase family protein</fullName>
    </submittedName>
</protein>
<dbReference type="Proteomes" id="UP001598138">
    <property type="component" value="Unassembled WGS sequence"/>
</dbReference>
<evidence type="ECO:0000313" key="1">
    <source>
        <dbReference type="EMBL" id="MFD3395045.1"/>
    </source>
</evidence>
<dbReference type="EMBL" id="JBBKXZ010000004">
    <property type="protein sequence ID" value="MFD3395045.1"/>
    <property type="molecule type" value="Genomic_DNA"/>
</dbReference>
<dbReference type="InterPro" id="IPR052927">
    <property type="entry name" value="DCC_oxidoreductase"/>
</dbReference>
<organism evidence="1 2">
    <name type="scientific">Aquirufa avitistagni</name>
    <dbReference type="NCBI Taxonomy" id="3104728"/>
    <lineage>
        <taxon>Bacteria</taxon>
        <taxon>Pseudomonadati</taxon>
        <taxon>Bacteroidota</taxon>
        <taxon>Cytophagia</taxon>
        <taxon>Cytophagales</taxon>
        <taxon>Flectobacillaceae</taxon>
        <taxon>Aquirufa</taxon>
    </lineage>
</organism>
<dbReference type="InterPro" id="IPR007263">
    <property type="entry name" value="DCC1-like"/>
</dbReference>
<comment type="caution">
    <text evidence="1">The sequence shown here is derived from an EMBL/GenBank/DDBJ whole genome shotgun (WGS) entry which is preliminary data.</text>
</comment>
<gene>
    <name evidence="1" type="ORF">U0R10_10480</name>
</gene>